<keyword evidence="3" id="KW-1185">Reference proteome</keyword>
<evidence type="ECO:0000313" key="3">
    <source>
        <dbReference type="Proteomes" id="UP001264980"/>
    </source>
</evidence>
<dbReference type="Proteomes" id="UP001264980">
    <property type="component" value="Unassembled WGS sequence"/>
</dbReference>
<name>A0ABU1QSV3_9BACT</name>
<feature type="domain" description="PIN" evidence="1">
    <location>
        <begin position="3"/>
        <end position="123"/>
    </location>
</feature>
<reference evidence="2 3" key="1">
    <citation type="submission" date="2023-07" db="EMBL/GenBank/DDBJ databases">
        <title>Sorghum-associated microbial communities from plants grown in Nebraska, USA.</title>
        <authorList>
            <person name="Schachtman D."/>
        </authorList>
    </citation>
    <scope>NUCLEOTIDE SEQUENCE [LARGE SCALE GENOMIC DNA]</scope>
    <source>
        <strain evidence="2 3">BE57</strain>
    </source>
</reference>
<dbReference type="PANTHER" id="PTHR36173:SF2">
    <property type="entry name" value="RIBONUCLEASE VAPC16"/>
    <property type="match status" value="1"/>
</dbReference>
<dbReference type="Gene3D" id="3.40.50.1010">
    <property type="entry name" value="5'-nuclease"/>
    <property type="match status" value="1"/>
</dbReference>
<organism evidence="2 3">
    <name type="scientific">Dyadobacter fermentans</name>
    <dbReference type="NCBI Taxonomy" id="94254"/>
    <lineage>
        <taxon>Bacteria</taxon>
        <taxon>Pseudomonadati</taxon>
        <taxon>Bacteroidota</taxon>
        <taxon>Cytophagia</taxon>
        <taxon>Cytophagales</taxon>
        <taxon>Spirosomataceae</taxon>
        <taxon>Dyadobacter</taxon>
    </lineage>
</organism>
<dbReference type="PANTHER" id="PTHR36173">
    <property type="entry name" value="RIBONUCLEASE VAPC16-RELATED"/>
    <property type="match status" value="1"/>
</dbReference>
<dbReference type="InterPro" id="IPR002716">
    <property type="entry name" value="PIN_dom"/>
</dbReference>
<dbReference type="RefSeq" id="WP_309981233.1">
    <property type="nucleotide sequence ID" value="NZ_JAVDTI010000001.1"/>
</dbReference>
<gene>
    <name evidence="2" type="ORF">J2W84_000877</name>
</gene>
<dbReference type="InterPro" id="IPR052919">
    <property type="entry name" value="TA_system_RNase"/>
</dbReference>
<evidence type="ECO:0000259" key="1">
    <source>
        <dbReference type="Pfam" id="PF01850"/>
    </source>
</evidence>
<accession>A0ABU1QSV3</accession>
<dbReference type="EMBL" id="JAVDTI010000001">
    <property type="protein sequence ID" value="MDR6803840.1"/>
    <property type="molecule type" value="Genomic_DNA"/>
</dbReference>
<dbReference type="SUPFAM" id="SSF88723">
    <property type="entry name" value="PIN domain-like"/>
    <property type="match status" value="1"/>
</dbReference>
<comment type="caution">
    <text evidence="2">The sequence shown here is derived from an EMBL/GenBank/DDBJ whole genome shotgun (WGS) entry which is preliminary data.</text>
</comment>
<proteinExistence type="predicted"/>
<dbReference type="CDD" id="cd09872">
    <property type="entry name" value="PIN_Sll0205-like"/>
    <property type="match status" value="1"/>
</dbReference>
<dbReference type="Pfam" id="PF01850">
    <property type="entry name" value="PIN"/>
    <property type="match status" value="1"/>
</dbReference>
<evidence type="ECO:0000313" key="2">
    <source>
        <dbReference type="EMBL" id="MDR6803840.1"/>
    </source>
</evidence>
<dbReference type="InterPro" id="IPR029060">
    <property type="entry name" value="PIN-like_dom_sf"/>
</dbReference>
<dbReference type="InterPro" id="IPR041705">
    <property type="entry name" value="PIN_Sll0205"/>
</dbReference>
<protein>
    <submittedName>
        <fullName evidence="2">PIN domain nuclease of toxin-antitoxin system</fullName>
    </submittedName>
</protein>
<sequence>MKILLDTHTLIWFLEDNPRLSRNAKLLIEDLSNEVFIHAVSWFEIAIKTKIGKLALPDSVEFIFAKATANQIETIPISPSQLTAYHALPFFEEHRDPFGRLIIATALNDSMKIISNDPKFPLYANAQLIW</sequence>